<reference evidence="2" key="1">
    <citation type="submission" date="2021-05" db="EMBL/GenBank/DDBJ databases">
        <authorList>
            <person name="Alioto T."/>
            <person name="Alioto T."/>
            <person name="Gomez Garrido J."/>
        </authorList>
    </citation>
    <scope>NUCLEOTIDE SEQUENCE</scope>
</reference>
<keyword evidence="1" id="KW-0812">Transmembrane</keyword>
<protein>
    <submittedName>
        <fullName evidence="2">Uncharacterized protein</fullName>
    </submittedName>
</protein>
<dbReference type="EMBL" id="HBUF01032338">
    <property type="protein sequence ID" value="CAG6615243.1"/>
    <property type="molecule type" value="Transcribed_RNA"/>
</dbReference>
<keyword evidence="1" id="KW-1133">Transmembrane helix</keyword>
<evidence type="ECO:0000256" key="1">
    <source>
        <dbReference type="SAM" id="Phobius"/>
    </source>
</evidence>
<dbReference type="EMBL" id="HBUF01533478">
    <property type="protein sequence ID" value="CAG6752488.1"/>
    <property type="molecule type" value="Transcribed_RNA"/>
</dbReference>
<organism evidence="2">
    <name type="scientific">Cacopsylla melanoneura</name>
    <dbReference type="NCBI Taxonomy" id="428564"/>
    <lineage>
        <taxon>Eukaryota</taxon>
        <taxon>Metazoa</taxon>
        <taxon>Ecdysozoa</taxon>
        <taxon>Arthropoda</taxon>
        <taxon>Hexapoda</taxon>
        <taxon>Insecta</taxon>
        <taxon>Pterygota</taxon>
        <taxon>Neoptera</taxon>
        <taxon>Paraneoptera</taxon>
        <taxon>Hemiptera</taxon>
        <taxon>Sternorrhyncha</taxon>
        <taxon>Psylloidea</taxon>
        <taxon>Psyllidae</taxon>
        <taxon>Psyllinae</taxon>
        <taxon>Cacopsylla</taxon>
    </lineage>
</organism>
<keyword evidence="1" id="KW-0472">Membrane</keyword>
<dbReference type="AlphaFoldDB" id="A0A8D9EH82"/>
<name>A0A8D9EH82_9HEMI</name>
<dbReference type="EMBL" id="HBUF01389052">
    <property type="protein sequence ID" value="CAG6733186.1"/>
    <property type="molecule type" value="Transcribed_RNA"/>
</dbReference>
<dbReference type="EMBL" id="HBUF01533479">
    <property type="protein sequence ID" value="CAG6752489.1"/>
    <property type="molecule type" value="Transcribed_RNA"/>
</dbReference>
<feature type="transmembrane region" description="Helical" evidence="1">
    <location>
        <begin position="20"/>
        <end position="44"/>
    </location>
</feature>
<dbReference type="EMBL" id="HBUF01389053">
    <property type="protein sequence ID" value="CAG6733187.1"/>
    <property type="molecule type" value="Transcribed_RNA"/>
</dbReference>
<dbReference type="EMBL" id="HBUF01032337">
    <property type="protein sequence ID" value="CAG6615242.1"/>
    <property type="molecule type" value="Transcribed_RNA"/>
</dbReference>
<accession>A0A8D9EH82</accession>
<evidence type="ECO:0000313" key="2">
    <source>
        <dbReference type="EMBL" id="CAG6752489.1"/>
    </source>
</evidence>
<sequence>MLVSEDLLLLEDGFEPESGFIGLSGGPMGLSSLFLFLFFSSLAFSSSDFDFIFLSFLSCSVSVRGLPSVSADAMGIISIPGRRSKFTPEILKEPEGDGRGEI</sequence>
<proteinExistence type="predicted"/>